<accession>A0A3R5U866</accession>
<dbReference type="GO" id="GO:0008237">
    <property type="term" value="F:metallopeptidase activity"/>
    <property type="evidence" value="ECO:0007669"/>
    <property type="project" value="UniProtKB-KW"/>
</dbReference>
<feature type="transmembrane region" description="Helical" evidence="1">
    <location>
        <begin position="177"/>
        <end position="194"/>
    </location>
</feature>
<dbReference type="InterPro" id="IPR011397">
    <property type="entry name" value="YhfC"/>
</dbReference>
<keyword evidence="2" id="KW-0482">Metalloprotease</keyword>
<dbReference type="Pfam" id="PF10086">
    <property type="entry name" value="YhfC"/>
    <property type="match status" value="1"/>
</dbReference>
<name>A0A3R5U866_9CLOT</name>
<dbReference type="RefSeq" id="WP_128215153.1">
    <property type="nucleotide sequence ID" value="NZ_CP025746.1"/>
</dbReference>
<gene>
    <name evidence="2" type="ORF">C1I91_23915</name>
</gene>
<dbReference type="GO" id="GO:0006508">
    <property type="term" value="P:proteolysis"/>
    <property type="evidence" value="ECO:0007669"/>
    <property type="project" value="UniProtKB-KW"/>
</dbReference>
<organism evidence="2 3">
    <name type="scientific">Clostridium manihotivorum</name>
    <dbReference type="NCBI Taxonomy" id="2320868"/>
    <lineage>
        <taxon>Bacteria</taxon>
        <taxon>Bacillati</taxon>
        <taxon>Bacillota</taxon>
        <taxon>Clostridia</taxon>
        <taxon>Eubacteriales</taxon>
        <taxon>Clostridiaceae</taxon>
        <taxon>Clostridium</taxon>
    </lineage>
</organism>
<evidence type="ECO:0000256" key="1">
    <source>
        <dbReference type="SAM" id="Phobius"/>
    </source>
</evidence>
<keyword evidence="1" id="KW-0472">Membrane</keyword>
<keyword evidence="3" id="KW-1185">Reference proteome</keyword>
<sequence>MVSNNVIVALIINLIFCVLFPIVLLVVFKIKYKFSIKTTVVGAVVFILFSQVLEHYMHLAVISNKLIPINTIAFAIYGALAAGVFEEVGRFVAFKTILKKDTEWKDGLGYGIGHGGIEALYLGGLSMLNTVIIAFAIKSNTLGVLAQGQGKAAIEAIKDSIVKLTVPEIAFSGFERLLAFTIQLALSFVVLYGIRKRKTIYLLIAILLHAIVDFPAALYQMKIITSLPLVEVITCAFAVVALVLVVKSKKIFSELKE</sequence>
<feature type="transmembrane region" description="Helical" evidence="1">
    <location>
        <begin position="119"/>
        <end position="137"/>
    </location>
</feature>
<evidence type="ECO:0000313" key="2">
    <source>
        <dbReference type="EMBL" id="QAA34439.1"/>
    </source>
</evidence>
<keyword evidence="2" id="KW-0378">Hydrolase</keyword>
<dbReference type="Proteomes" id="UP000286268">
    <property type="component" value="Chromosome"/>
</dbReference>
<feature type="transmembrane region" description="Helical" evidence="1">
    <location>
        <begin position="227"/>
        <end position="246"/>
    </location>
</feature>
<dbReference type="PIRSF" id="PIRSF033101">
    <property type="entry name" value="UCP033101"/>
    <property type="match status" value="1"/>
</dbReference>
<keyword evidence="1" id="KW-0812">Transmembrane</keyword>
<reference evidence="2 3" key="1">
    <citation type="submission" date="2018-01" db="EMBL/GenBank/DDBJ databases">
        <title>Genome Sequencing and Assembly of Anaerobacter polyendosporus strain CT4.</title>
        <authorList>
            <person name="Tachaapaikoon C."/>
            <person name="Sutheeworapong S."/>
            <person name="Jenjaroenpun P."/>
            <person name="Wongsurawat T."/>
            <person name="Nookeaw I."/>
            <person name="Cheawchanlertfa P."/>
            <person name="Kosugi A."/>
            <person name="Cheevadhanarak S."/>
            <person name="Ratanakhanokchai K."/>
        </authorList>
    </citation>
    <scope>NUCLEOTIDE SEQUENCE [LARGE SCALE GENOMIC DNA]</scope>
    <source>
        <strain evidence="2 3">CT4</strain>
    </source>
</reference>
<proteinExistence type="predicted"/>
<dbReference type="KEGG" id="cmah:C1I91_23915"/>
<feature type="transmembrane region" description="Helical" evidence="1">
    <location>
        <begin position="201"/>
        <end position="221"/>
    </location>
</feature>
<evidence type="ECO:0000313" key="3">
    <source>
        <dbReference type="Proteomes" id="UP000286268"/>
    </source>
</evidence>
<feature type="transmembrane region" description="Helical" evidence="1">
    <location>
        <begin position="67"/>
        <end position="85"/>
    </location>
</feature>
<dbReference type="AlphaFoldDB" id="A0A3R5U866"/>
<dbReference type="OrthoDB" id="9807167at2"/>
<keyword evidence="1" id="KW-1133">Transmembrane helix</keyword>
<keyword evidence="2" id="KW-0645">Protease</keyword>
<dbReference type="EMBL" id="CP025746">
    <property type="protein sequence ID" value="QAA34439.1"/>
    <property type="molecule type" value="Genomic_DNA"/>
</dbReference>
<feature type="transmembrane region" description="Helical" evidence="1">
    <location>
        <begin position="40"/>
        <end position="61"/>
    </location>
</feature>
<protein>
    <submittedName>
        <fullName evidence="2">YhfC family intramembrane metalloprotease</fullName>
    </submittedName>
</protein>
<feature type="transmembrane region" description="Helical" evidence="1">
    <location>
        <begin position="6"/>
        <end position="28"/>
    </location>
</feature>